<sequence>MIRHQLEFKCRLITFLNKDFEEETMG</sequence>
<protein>
    <submittedName>
        <fullName evidence="1">Uncharacterized protein</fullName>
    </submittedName>
</protein>
<dbReference type="EMBL" id="HACA01020065">
    <property type="protein sequence ID" value="CDW37426.1"/>
    <property type="molecule type" value="Transcribed_RNA"/>
</dbReference>
<organism evidence="1">
    <name type="scientific">Lepeophtheirus salmonis</name>
    <name type="common">Salmon louse</name>
    <name type="synonym">Caligus salmonis</name>
    <dbReference type="NCBI Taxonomy" id="72036"/>
    <lineage>
        <taxon>Eukaryota</taxon>
        <taxon>Metazoa</taxon>
        <taxon>Ecdysozoa</taxon>
        <taxon>Arthropoda</taxon>
        <taxon>Crustacea</taxon>
        <taxon>Multicrustacea</taxon>
        <taxon>Hexanauplia</taxon>
        <taxon>Copepoda</taxon>
        <taxon>Siphonostomatoida</taxon>
        <taxon>Caligidae</taxon>
        <taxon>Lepeophtheirus</taxon>
    </lineage>
</organism>
<proteinExistence type="predicted"/>
<dbReference type="AlphaFoldDB" id="A0A0K2UIC1"/>
<evidence type="ECO:0000313" key="1">
    <source>
        <dbReference type="EMBL" id="CDW37426.1"/>
    </source>
</evidence>
<name>A0A0K2UIC1_LEPSM</name>
<reference evidence="1" key="1">
    <citation type="submission" date="2014-05" db="EMBL/GenBank/DDBJ databases">
        <authorList>
            <person name="Chronopoulou M."/>
        </authorList>
    </citation>
    <scope>NUCLEOTIDE SEQUENCE</scope>
    <source>
        <tissue evidence="1">Whole organism</tissue>
    </source>
</reference>
<accession>A0A0K2UIC1</accession>